<dbReference type="Pfam" id="PF01588">
    <property type="entry name" value="tRNA_bind"/>
    <property type="match status" value="1"/>
</dbReference>
<reference evidence="20" key="2">
    <citation type="journal article" date="2021" name="Microbiome">
        <title>Successional dynamics and alternative stable states in a saline activated sludge microbial community over 9 years.</title>
        <authorList>
            <person name="Wang Y."/>
            <person name="Ye J."/>
            <person name="Ju F."/>
            <person name="Liu L."/>
            <person name="Boyd J.A."/>
            <person name="Deng Y."/>
            <person name="Parks D.H."/>
            <person name="Jiang X."/>
            <person name="Yin X."/>
            <person name="Woodcroft B.J."/>
            <person name="Tyson G.W."/>
            <person name="Hugenholtz P."/>
            <person name="Polz M.F."/>
            <person name="Zhang T."/>
        </authorList>
    </citation>
    <scope>NUCLEOTIDE SEQUENCE</scope>
    <source>
        <strain evidence="20">HKST-UBA15</strain>
    </source>
</reference>
<feature type="binding site" evidence="15">
    <location>
        <position position="482"/>
    </location>
    <ligand>
        <name>Mg(2+)</name>
        <dbReference type="ChEBI" id="CHEBI:18420"/>
        <note>shared with alpha subunit</note>
    </ligand>
</feature>
<dbReference type="InterPro" id="IPR009061">
    <property type="entry name" value="DNA-bd_dom_put_sf"/>
</dbReference>
<keyword evidence="4 15" id="KW-0963">Cytoplasm</keyword>
<evidence type="ECO:0000256" key="6">
    <source>
        <dbReference type="ARBA" id="ARBA00022598"/>
    </source>
</evidence>
<dbReference type="InterPro" id="IPR005146">
    <property type="entry name" value="B3/B4_tRNA-bd"/>
</dbReference>
<protein>
    <recommendedName>
        <fullName evidence="15">Phenylalanine--tRNA ligase beta subunit</fullName>
        <ecNumber evidence="15">6.1.1.20</ecNumber>
    </recommendedName>
    <alternativeName>
        <fullName evidence="15">Phenylalanyl-tRNA synthetase beta subunit</fullName>
        <shortName evidence="15">PheRS</shortName>
    </alternativeName>
</protein>
<evidence type="ECO:0000256" key="9">
    <source>
        <dbReference type="ARBA" id="ARBA00022840"/>
    </source>
</evidence>
<dbReference type="EMBL" id="JAGQLL010000016">
    <property type="protein sequence ID" value="MCA9379895.1"/>
    <property type="molecule type" value="Genomic_DNA"/>
</dbReference>
<dbReference type="InterPro" id="IPR012340">
    <property type="entry name" value="NA-bd_OB-fold"/>
</dbReference>
<dbReference type="GO" id="GO:0004826">
    <property type="term" value="F:phenylalanine-tRNA ligase activity"/>
    <property type="evidence" value="ECO:0007669"/>
    <property type="project" value="UniProtKB-UniRule"/>
</dbReference>
<dbReference type="GO" id="GO:0006432">
    <property type="term" value="P:phenylalanyl-tRNA aminoacylation"/>
    <property type="evidence" value="ECO:0007669"/>
    <property type="project" value="UniProtKB-UniRule"/>
</dbReference>
<evidence type="ECO:0000256" key="3">
    <source>
        <dbReference type="ARBA" id="ARBA00011209"/>
    </source>
</evidence>
<dbReference type="InterPro" id="IPR033714">
    <property type="entry name" value="tRNA_bind_bactPheRS"/>
</dbReference>
<evidence type="ECO:0000256" key="2">
    <source>
        <dbReference type="ARBA" id="ARBA00008653"/>
    </source>
</evidence>
<keyword evidence="11 16" id="KW-0694">RNA-binding</keyword>
<evidence type="ECO:0000256" key="7">
    <source>
        <dbReference type="ARBA" id="ARBA00022723"/>
    </source>
</evidence>
<accession>A0A955L117</accession>
<sequence length="812" mass="91720">MLISHKWLKNYLPEIDKFSTEAIAESLTTSLAEVEQIIPVRQDLSSIVVGEVIETKKHENSDKLSICQVTTDGDNRIQVVCGAPNVREKIKVAVCLSGGRVYADTKGETIDINTTTIRGVESNGMICSERELGIGDDHSGIMILEENIPVGEDLTELLKDWVYEIENKSLSHRGDCFSHTGIARELSAILAIDFLEDTTAPESILPNGSDKKIDIEISVGKDLCKRFSALLVENLTVKDSPLWLKARLSSVGERSINNVVDITNFVMLDKGQPLHAYNYDKLIGNKLIVRKAKNNEKVKTLDGVERNLDNTTVVIADEKSVEDIAGIMGGYNSQISTETTTIILEAANFDMYNIRRSSRQLGLRSEASTRFEKGLDENLTVSTIRNAYTLISDLTGGEVADELYDYYPEPTIQKKVELEVKMINRLLSTDFTKYEIIDLLERLQINLLEQENSDGSEPNLETQTLLTFVIPSFRKDINIKEDLVEEVARIYGFKNIVPKLPEKDLTPAKKYNLSELFRLFTNSLSALGYTEVKTYSFISELDITKSNLKPTYNLKLSNPLAPELKYVRNSLIPSMVSIIKKNQPKNLDLKIFEINRIVDKKHDKEGIHIQPWTISIAINHKDDAPIPFLDIKGITEYLSKLLDITFEYKVISSGNKYSKTFHPYQSSEVFLNDEHIGNIGLMHPEVIFNNELQGKVSVLELNLDKLLPFVDNQRAYKSLPSFPDTNRDLSFWIPTNVNYSNIEKTIKNLDIELLKDVVLKDTYTNEKGENSYTITLTFSSVEKTLTDSEVDKLETFIAKELQSKLSLKLRTS</sequence>
<keyword evidence="10 15" id="KW-0460">Magnesium</keyword>
<dbReference type="PROSITE" id="PS50886">
    <property type="entry name" value="TRBD"/>
    <property type="match status" value="1"/>
</dbReference>
<dbReference type="SUPFAM" id="SSF56037">
    <property type="entry name" value="PheT/TilS domain"/>
    <property type="match status" value="1"/>
</dbReference>
<dbReference type="SUPFAM" id="SSF54991">
    <property type="entry name" value="Anticodon-binding domain of PheRS"/>
    <property type="match status" value="1"/>
</dbReference>
<comment type="caution">
    <text evidence="20">The sequence shown here is derived from an EMBL/GenBank/DDBJ whole genome shotgun (WGS) entry which is preliminary data.</text>
</comment>
<feature type="domain" description="B5" evidence="19">
    <location>
        <begin position="411"/>
        <end position="498"/>
    </location>
</feature>
<dbReference type="PROSITE" id="PS51447">
    <property type="entry name" value="FDX_ACB"/>
    <property type="match status" value="1"/>
</dbReference>
<dbReference type="InterPro" id="IPR020825">
    <property type="entry name" value="Phe-tRNA_synthase-like_B3/B4"/>
</dbReference>
<evidence type="ECO:0000259" key="19">
    <source>
        <dbReference type="PROSITE" id="PS51483"/>
    </source>
</evidence>
<evidence type="ECO:0000256" key="15">
    <source>
        <dbReference type="HAMAP-Rule" id="MF_00283"/>
    </source>
</evidence>
<dbReference type="InterPro" id="IPR036690">
    <property type="entry name" value="Fdx_antiC-bd_sf"/>
</dbReference>
<keyword evidence="12 15" id="KW-0648">Protein biosynthesis</keyword>
<keyword evidence="5 16" id="KW-0820">tRNA-binding</keyword>
<keyword evidence="6 15" id="KW-0436">Ligase</keyword>
<evidence type="ECO:0000256" key="11">
    <source>
        <dbReference type="ARBA" id="ARBA00022884"/>
    </source>
</evidence>
<dbReference type="Gene3D" id="3.50.40.10">
    <property type="entry name" value="Phenylalanyl-trna Synthetase, Chain B, domain 3"/>
    <property type="match status" value="1"/>
</dbReference>
<evidence type="ECO:0000256" key="14">
    <source>
        <dbReference type="ARBA" id="ARBA00049255"/>
    </source>
</evidence>
<dbReference type="PROSITE" id="PS51483">
    <property type="entry name" value="B5"/>
    <property type="match status" value="1"/>
</dbReference>
<dbReference type="GO" id="GO:0000287">
    <property type="term" value="F:magnesium ion binding"/>
    <property type="evidence" value="ECO:0007669"/>
    <property type="project" value="UniProtKB-UniRule"/>
</dbReference>
<dbReference type="GO" id="GO:0009328">
    <property type="term" value="C:phenylalanine-tRNA ligase complex"/>
    <property type="evidence" value="ECO:0007669"/>
    <property type="project" value="TreeGrafter"/>
</dbReference>
<dbReference type="GO" id="GO:0005524">
    <property type="term" value="F:ATP binding"/>
    <property type="evidence" value="ECO:0007669"/>
    <property type="project" value="UniProtKB-UniRule"/>
</dbReference>
<dbReference type="CDD" id="cd00769">
    <property type="entry name" value="PheRS_beta_core"/>
    <property type="match status" value="1"/>
</dbReference>
<evidence type="ECO:0000256" key="12">
    <source>
        <dbReference type="ARBA" id="ARBA00022917"/>
    </source>
</evidence>
<name>A0A955L117_9BACT</name>
<proteinExistence type="inferred from homology"/>
<dbReference type="NCBIfam" id="TIGR00472">
    <property type="entry name" value="pheT_bact"/>
    <property type="match status" value="1"/>
</dbReference>
<dbReference type="Proteomes" id="UP000745577">
    <property type="component" value="Unassembled WGS sequence"/>
</dbReference>
<feature type="binding site" evidence="15">
    <location>
        <position position="476"/>
    </location>
    <ligand>
        <name>Mg(2+)</name>
        <dbReference type="ChEBI" id="CHEBI:18420"/>
        <note>shared with alpha subunit</note>
    </ligand>
</feature>
<comment type="catalytic activity">
    <reaction evidence="14 15">
        <text>tRNA(Phe) + L-phenylalanine + ATP = L-phenylalanyl-tRNA(Phe) + AMP + diphosphate + H(+)</text>
        <dbReference type="Rhea" id="RHEA:19413"/>
        <dbReference type="Rhea" id="RHEA-COMP:9668"/>
        <dbReference type="Rhea" id="RHEA-COMP:9699"/>
        <dbReference type="ChEBI" id="CHEBI:15378"/>
        <dbReference type="ChEBI" id="CHEBI:30616"/>
        <dbReference type="ChEBI" id="CHEBI:33019"/>
        <dbReference type="ChEBI" id="CHEBI:58095"/>
        <dbReference type="ChEBI" id="CHEBI:78442"/>
        <dbReference type="ChEBI" id="CHEBI:78531"/>
        <dbReference type="ChEBI" id="CHEBI:456215"/>
        <dbReference type="EC" id="6.1.1.20"/>
    </reaction>
</comment>
<gene>
    <name evidence="15" type="primary">pheT</name>
    <name evidence="20" type="ORF">KC675_01820</name>
</gene>
<keyword evidence="13 15" id="KW-0030">Aminoacyl-tRNA synthetase</keyword>
<dbReference type="InterPro" id="IPR002547">
    <property type="entry name" value="tRNA-bd_dom"/>
</dbReference>
<dbReference type="SMART" id="SM00896">
    <property type="entry name" value="FDX-ACB"/>
    <property type="match status" value="1"/>
</dbReference>
<feature type="binding site" evidence="15">
    <location>
        <position position="486"/>
    </location>
    <ligand>
        <name>Mg(2+)</name>
        <dbReference type="ChEBI" id="CHEBI:18420"/>
        <note>shared with alpha subunit</note>
    </ligand>
</feature>
<dbReference type="SMART" id="SM00874">
    <property type="entry name" value="B5"/>
    <property type="match status" value="1"/>
</dbReference>
<dbReference type="SUPFAM" id="SSF50249">
    <property type="entry name" value="Nucleic acid-binding proteins"/>
    <property type="match status" value="1"/>
</dbReference>
<feature type="binding site" evidence="15">
    <location>
        <position position="485"/>
    </location>
    <ligand>
        <name>Mg(2+)</name>
        <dbReference type="ChEBI" id="CHEBI:18420"/>
        <note>shared with alpha subunit</note>
    </ligand>
</feature>
<evidence type="ECO:0000256" key="5">
    <source>
        <dbReference type="ARBA" id="ARBA00022555"/>
    </source>
</evidence>
<evidence type="ECO:0000313" key="20">
    <source>
        <dbReference type="EMBL" id="MCA9379895.1"/>
    </source>
</evidence>
<dbReference type="InterPro" id="IPR045864">
    <property type="entry name" value="aa-tRNA-synth_II/BPL/LPL"/>
</dbReference>
<dbReference type="Gene3D" id="2.40.50.140">
    <property type="entry name" value="Nucleic acid-binding proteins"/>
    <property type="match status" value="1"/>
</dbReference>
<dbReference type="SUPFAM" id="SSF55681">
    <property type="entry name" value="Class II aaRS and biotin synthetases"/>
    <property type="match status" value="1"/>
</dbReference>
<dbReference type="Pfam" id="PF03484">
    <property type="entry name" value="B5"/>
    <property type="match status" value="1"/>
</dbReference>
<comment type="similarity">
    <text evidence="2 15">Belongs to the phenylalanyl-tRNA synthetase beta subunit family. Type 1 subfamily.</text>
</comment>
<dbReference type="CDD" id="cd02796">
    <property type="entry name" value="tRNA_bind_bactPheRS"/>
    <property type="match status" value="1"/>
</dbReference>
<evidence type="ECO:0000256" key="16">
    <source>
        <dbReference type="PROSITE-ProRule" id="PRU00209"/>
    </source>
</evidence>
<keyword evidence="8 15" id="KW-0547">Nucleotide-binding</keyword>
<evidence type="ECO:0000259" key="18">
    <source>
        <dbReference type="PROSITE" id="PS51447"/>
    </source>
</evidence>
<dbReference type="SUPFAM" id="SSF46955">
    <property type="entry name" value="Putative DNA-binding domain"/>
    <property type="match status" value="1"/>
</dbReference>
<feature type="domain" description="FDX-ACB" evidence="18">
    <location>
        <begin position="720"/>
        <end position="810"/>
    </location>
</feature>
<evidence type="ECO:0000256" key="4">
    <source>
        <dbReference type="ARBA" id="ARBA00022490"/>
    </source>
</evidence>
<comment type="cofactor">
    <cofactor evidence="15">
        <name>Mg(2+)</name>
        <dbReference type="ChEBI" id="CHEBI:18420"/>
    </cofactor>
    <text evidence="15">Binds 2 magnesium ions per tetramer.</text>
</comment>
<dbReference type="InterPro" id="IPR045060">
    <property type="entry name" value="Phe-tRNA-ligase_IIc_bsu"/>
</dbReference>
<evidence type="ECO:0000256" key="8">
    <source>
        <dbReference type="ARBA" id="ARBA00022741"/>
    </source>
</evidence>
<evidence type="ECO:0000259" key="17">
    <source>
        <dbReference type="PROSITE" id="PS50886"/>
    </source>
</evidence>
<reference evidence="20" key="1">
    <citation type="submission" date="2020-04" db="EMBL/GenBank/DDBJ databases">
        <authorList>
            <person name="Zhang T."/>
        </authorList>
    </citation>
    <scope>NUCLEOTIDE SEQUENCE</scope>
    <source>
        <strain evidence="20">HKST-UBA15</strain>
    </source>
</reference>
<comment type="subunit">
    <text evidence="3 15">Tetramer of two alpha and two beta subunits.</text>
</comment>
<dbReference type="Gene3D" id="3.30.70.380">
    <property type="entry name" value="Ferrodoxin-fold anticodon-binding domain"/>
    <property type="match status" value="1"/>
</dbReference>
<dbReference type="Gene3D" id="3.30.56.10">
    <property type="match status" value="2"/>
</dbReference>
<organism evidence="20 21">
    <name type="scientific">Candidatus Dojkabacteria bacterium</name>
    <dbReference type="NCBI Taxonomy" id="2099670"/>
    <lineage>
        <taxon>Bacteria</taxon>
        <taxon>Candidatus Dojkabacteria</taxon>
    </lineage>
</organism>
<dbReference type="InterPro" id="IPR005121">
    <property type="entry name" value="Fdx_antiC-bd"/>
</dbReference>
<dbReference type="InterPro" id="IPR041616">
    <property type="entry name" value="PheRS_beta_core"/>
</dbReference>
<dbReference type="PANTHER" id="PTHR10947">
    <property type="entry name" value="PHENYLALANYL-TRNA SYNTHETASE BETA CHAIN AND LEUCINE-RICH REPEAT-CONTAINING PROTEIN 47"/>
    <property type="match status" value="1"/>
</dbReference>
<dbReference type="PANTHER" id="PTHR10947:SF0">
    <property type="entry name" value="PHENYLALANINE--TRNA LIGASE BETA SUBUNIT"/>
    <property type="match status" value="1"/>
</dbReference>
<dbReference type="InterPro" id="IPR004532">
    <property type="entry name" value="Phe-tRNA-ligase_IIc_bsu_bact"/>
</dbReference>
<evidence type="ECO:0000256" key="13">
    <source>
        <dbReference type="ARBA" id="ARBA00023146"/>
    </source>
</evidence>
<comment type="subcellular location">
    <subcellularLocation>
        <location evidence="1 15">Cytoplasm</location>
    </subcellularLocation>
</comment>
<dbReference type="GO" id="GO:0000049">
    <property type="term" value="F:tRNA binding"/>
    <property type="evidence" value="ECO:0007669"/>
    <property type="project" value="UniProtKB-UniRule"/>
</dbReference>
<keyword evidence="9 15" id="KW-0067">ATP-binding</keyword>
<dbReference type="AlphaFoldDB" id="A0A955L117"/>
<feature type="domain" description="TRNA-binding" evidence="17">
    <location>
        <begin position="41"/>
        <end position="155"/>
    </location>
</feature>
<dbReference type="NCBIfam" id="NF045760">
    <property type="entry name" value="YtpR"/>
    <property type="match status" value="1"/>
</dbReference>
<evidence type="ECO:0000256" key="1">
    <source>
        <dbReference type="ARBA" id="ARBA00004496"/>
    </source>
</evidence>
<dbReference type="Pfam" id="PF17759">
    <property type="entry name" value="tRNA_synthFbeta"/>
    <property type="match status" value="1"/>
</dbReference>
<dbReference type="EC" id="6.1.1.20" evidence="15"/>
<dbReference type="HAMAP" id="MF_00283">
    <property type="entry name" value="Phe_tRNA_synth_beta1"/>
    <property type="match status" value="1"/>
</dbReference>
<dbReference type="Pfam" id="PF03147">
    <property type="entry name" value="FDX-ACB"/>
    <property type="match status" value="1"/>
</dbReference>
<dbReference type="InterPro" id="IPR005147">
    <property type="entry name" value="tRNA_synthase_B5-dom"/>
</dbReference>
<evidence type="ECO:0000313" key="21">
    <source>
        <dbReference type="Proteomes" id="UP000745577"/>
    </source>
</evidence>
<dbReference type="FunFam" id="2.40.50.140:FF:000045">
    <property type="entry name" value="Phenylalanine--tRNA ligase beta subunit"/>
    <property type="match status" value="1"/>
</dbReference>
<evidence type="ECO:0000256" key="10">
    <source>
        <dbReference type="ARBA" id="ARBA00022842"/>
    </source>
</evidence>
<dbReference type="Pfam" id="PF03483">
    <property type="entry name" value="B3_4"/>
    <property type="match status" value="1"/>
</dbReference>
<keyword evidence="7 15" id="KW-0479">Metal-binding</keyword>
<dbReference type="Gene3D" id="3.30.930.10">
    <property type="entry name" value="Bira Bifunctional Protein, Domain 2"/>
    <property type="match status" value="1"/>
</dbReference>
<dbReference type="SMART" id="SM00873">
    <property type="entry name" value="B3_4"/>
    <property type="match status" value="1"/>
</dbReference>